<accession>A8HR04</accession>
<dbReference type="GO" id="GO:0003677">
    <property type="term" value="F:DNA binding"/>
    <property type="evidence" value="ECO:0007669"/>
    <property type="project" value="InterPro"/>
</dbReference>
<protein>
    <submittedName>
        <fullName evidence="2">Putative transcriptional regulator</fullName>
    </submittedName>
</protein>
<comment type="similarity">
    <text evidence="1">Belongs to the ros/MucR family.</text>
</comment>
<evidence type="ECO:0000313" key="2">
    <source>
        <dbReference type="EMBL" id="BAF87084.1"/>
    </source>
</evidence>
<dbReference type="GO" id="GO:0006355">
    <property type="term" value="P:regulation of DNA-templated transcription"/>
    <property type="evidence" value="ECO:0007669"/>
    <property type="project" value="InterPro"/>
</dbReference>
<dbReference type="eggNOG" id="COG4957">
    <property type="taxonomic scope" value="Bacteria"/>
</dbReference>
<dbReference type="STRING" id="438753.AZC_1086"/>
<dbReference type="GO" id="GO:0008270">
    <property type="term" value="F:zinc ion binding"/>
    <property type="evidence" value="ECO:0007669"/>
    <property type="project" value="InterPro"/>
</dbReference>
<proteinExistence type="inferred from homology"/>
<reference evidence="2 3" key="3">
    <citation type="journal article" date="2008" name="BMC Genomics">
        <title>The genome of the versatile nitrogen fixer Azorhizobium caulinodans ORS571.</title>
        <authorList>
            <person name="Lee KB."/>
            <person name="Backer P.D."/>
            <person name="Aono T."/>
            <person name="Liu CT."/>
            <person name="Suzuki S."/>
            <person name="Suzuki T."/>
            <person name="Kaneko T."/>
            <person name="Yamada M."/>
            <person name="Tabata S."/>
            <person name="Kupfer D.M."/>
            <person name="Najar F.Z."/>
            <person name="Wiley G.B."/>
            <person name="Roe B."/>
            <person name="Binnewies T.T."/>
            <person name="Ussery D.W."/>
            <person name="D'Haeze W."/>
            <person name="Herder J.D."/>
            <person name="Gevers D."/>
            <person name="Vereecke D."/>
            <person name="Holsters M."/>
            <person name="Oyaizu H."/>
        </authorList>
    </citation>
    <scope>NUCLEOTIDE SEQUENCE [LARGE SCALE GENOMIC DNA]</scope>
    <source>
        <strain evidence="3">ATCC 43989 / DSM 5975 / JCM 20966 / LMG 6465 / NBRC 14845 / NCIMB 13405 / ORS 571</strain>
    </source>
</reference>
<dbReference type="Proteomes" id="UP000000270">
    <property type="component" value="Chromosome"/>
</dbReference>
<reference evidence="2 3" key="1">
    <citation type="journal article" date="2007" name="Appl. Environ. Microbiol.">
        <title>Rhizobial factors required for stem nodule maturation and maintenance in Sesbania rostrata-Azorhizobium caulinodans ORS571 symbiosis.</title>
        <authorList>
            <person name="Suzuki S."/>
            <person name="Aono T."/>
            <person name="Lee KB."/>
            <person name="Suzuki T."/>
            <person name="Liu CT."/>
            <person name="Miwa H."/>
            <person name="Wakao S."/>
            <person name="Iki T."/>
            <person name="Oyaizu H."/>
        </authorList>
    </citation>
    <scope>NUCLEOTIDE SEQUENCE [LARGE SCALE GENOMIC DNA]</scope>
    <source>
        <strain evidence="3">ATCC 43989 / DSM 5975 / JCM 20966 / LMG 6465 / NBRC 14845 / NCIMB 13405 / ORS 571</strain>
    </source>
</reference>
<reference evidence="3" key="2">
    <citation type="submission" date="2007-04" db="EMBL/GenBank/DDBJ databases">
        <title>Complete genome sequence of the nitrogen-fixing bacterium Azorhizobium caulinodans ORS571.</title>
        <authorList>
            <person name="Lee K.B."/>
            <person name="Backer P.D."/>
            <person name="Aono T."/>
            <person name="Liu C.T."/>
            <person name="Suzuki S."/>
            <person name="Suzuki T."/>
            <person name="Kaneko T."/>
            <person name="Yamada M."/>
            <person name="Tabata S."/>
            <person name="Kupfer D.M."/>
            <person name="Najar F.Z."/>
            <person name="Wiley G.B."/>
            <person name="Roe B."/>
            <person name="Binnewies T."/>
            <person name="Ussery D."/>
            <person name="Vereecke D."/>
            <person name="Gevers D."/>
            <person name="Holsters M."/>
            <person name="Oyaizu H."/>
        </authorList>
    </citation>
    <scope>NUCLEOTIDE SEQUENCE [LARGE SCALE GENOMIC DNA]</scope>
    <source>
        <strain evidence="3">ATCC 43989 / DSM 5975 / JCM 20966 / LMG 6465 / NBRC 14845 / NCIMB 13405 / ORS 571</strain>
    </source>
</reference>
<dbReference type="AlphaFoldDB" id="A8HR04"/>
<reference evidence="2 3" key="6">
    <citation type="journal article" date="2011" name="Appl. Environ. Microbiol.">
        <title>Involvement of the azorhizobial chromosome partition gene (parA) in the onset of bacteroid differentiation during Sesbania rostrata stem nodule development.</title>
        <authorList>
            <person name="Liu CT."/>
            <person name="Lee KB."/>
            <person name="Wang YS."/>
            <person name="Peng MH."/>
            <person name="Lee KT."/>
            <person name="Suzuki S."/>
            <person name="Suzuki T."/>
            <person name="Oyaizu H."/>
        </authorList>
    </citation>
    <scope>NUCLEOTIDE SEQUENCE [LARGE SCALE GENOMIC DNA]</scope>
    <source>
        <strain evidence="3">ATCC 43989 / DSM 5975 / JCM 20966 / LMG 6465 / NBRC 14845 / NCIMB 13405 / ORS 571</strain>
    </source>
</reference>
<sequence length="180" mass="20406">MSGARRIAALSQRYPRVWRKLEFSRRGQHAVVKFVSKLEERPMSEATESTTYIELAADIVSAYVSNNSVAAADLPNLINEVHAALQRVSKGESEPAPEPLKPAVPVKKSVTPDFIVCLEDGKKFKSLKRHLRTQYNMSPEQYREKWALPPDYPMVAPNYAAARSELAKQMGLGQQRRRRR</sequence>
<gene>
    <name evidence="2" type="primary">mucR</name>
    <name evidence="2" type="ordered locus">AZC_1086</name>
</gene>
<dbReference type="HOGENOM" id="CLU_106247_2_0_5"/>
<name>A8HR04_AZOC5</name>
<evidence type="ECO:0000256" key="1">
    <source>
        <dbReference type="ARBA" id="ARBA00007031"/>
    </source>
</evidence>
<evidence type="ECO:0000313" key="3">
    <source>
        <dbReference type="Proteomes" id="UP000000270"/>
    </source>
</evidence>
<keyword evidence="3" id="KW-1185">Reference proteome</keyword>
<dbReference type="Gene3D" id="1.10.10.1550">
    <property type="entry name" value="ROS/MUCR transcriptional regulator protein"/>
    <property type="match status" value="1"/>
</dbReference>
<reference evidence="2 3" key="4">
    <citation type="journal article" date="2009" name="Appl. Environ. Microbiol.">
        <title>Comparative genome-wide transcriptional profiling of Azorhizobium caulinodans ORS571 grown under free-living and symbiotic conditions.</title>
        <authorList>
            <person name="Tsukada S."/>
            <person name="Aono T."/>
            <person name="Akiba N."/>
            <person name="Lee KB."/>
            <person name="Liu CT."/>
            <person name="Toyazaki H."/>
            <person name="Oyaizu H."/>
        </authorList>
    </citation>
    <scope>NUCLEOTIDE SEQUENCE [LARGE SCALE GENOMIC DNA]</scope>
    <source>
        <strain evidence="3">ATCC 43989 / DSM 5975 / JCM 20966 / LMG 6465 / NBRC 14845 / NCIMB 13405 / ORS 571</strain>
    </source>
</reference>
<dbReference type="InterPro" id="IPR008807">
    <property type="entry name" value="ROS_MUCR"/>
</dbReference>
<organism evidence="2 3">
    <name type="scientific">Azorhizobium caulinodans (strain ATCC 43989 / DSM 5975 / JCM 20966 / LMG 6465 / NBRC 14845 / NCIMB 13405 / ORS 571)</name>
    <dbReference type="NCBI Taxonomy" id="438753"/>
    <lineage>
        <taxon>Bacteria</taxon>
        <taxon>Pseudomonadati</taxon>
        <taxon>Pseudomonadota</taxon>
        <taxon>Alphaproteobacteria</taxon>
        <taxon>Hyphomicrobiales</taxon>
        <taxon>Xanthobacteraceae</taxon>
        <taxon>Azorhizobium</taxon>
    </lineage>
</organism>
<dbReference type="EMBL" id="AP009384">
    <property type="protein sequence ID" value="BAF87084.1"/>
    <property type="molecule type" value="Genomic_DNA"/>
</dbReference>
<dbReference type="KEGG" id="azc:AZC_1086"/>
<dbReference type="InterPro" id="IPR041920">
    <property type="entry name" value="ROS/MUCR_sf"/>
</dbReference>
<reference evidence="2 3" key="5">
    <citation type="journal article" date="2010" name="Appl. Environ. Microbiol.">
        <title>phrR-like gene praR of Azorhizobium caulinodans ORS571 is essential for symbiosis with Sesbania rostrata and is involved in expression of reb genes.</title>
        <authorList>
            <person name="Akiba N."/>
            <person name="Aono T."/>
            <person name="Toyazaki H."/>
            <person name="Sato S."/>
            <person name="Oyaizu H."/>
        </authorList>
    </citation>
    <scope>NUCLEOTIDE SEQUENCE [LARGE SCALE GENOMIC DNA]</scope>
    <source>
        <strain evidence="3">ATCC 43989 / DSM 5975 / JCM 20966 / LMG 6465 / NBRC 14845 / NCIMB 13405 / ORS 571</strain>
    </source>
</reference>
<dbReference type="Pfam" id="PF05443">
    <property type="entry name" value="ROS_MUCR"/>
    <property type="match status" value="1"/>
</dbReference>